<dbReference type="RefSeq" id="WP_123351577.1">
    <property type="nucleotide sequence ID" value="NZ_CP027432.2"/>
</dbReference>
<keyword evidence="10" id="KW-1185">Reference proteome</keyword>
<dbReference type="Pfam" id="PF02656">
    <property type="entry name" value="DUF202"/>
    <property type="match status" value="1"/>
</dbReference>
<evidence type="ECO:0000256" key="1">
    <source>
        <dbReference type="ARBA" id="ARBA00004127"/>
    </source>
</evidence>
<reference evidence="7" key="3">
    <citation type="submission" date="2019-06" db="EMBL/GenBank/DDBJ databases">
        <title>A comparative analysis of the Nautiliaceae.</title>
        <authorList>
            <person name="Grosche A."/>
            <person name="Smedile F."/>
            <person name="Vetriani C."/>
        </authorList>
    </citation>
    <scope>NUCLEOTIDE SEQUENCE</scope>
    <source>
        <strain evidence="7">TB6</strain>
    </source>
</reference>
<keyword evidence="4 5" id="KW-0472">Membrane</keyword>
<dbReference type="Proteomes" id="UP000298805">
    <property type="component" value="Chromosome"/>
</dbReference>
<keyword evidence="2 5" id="KW-0812">Transmembrane</keyword>
<evidence type="ECO:0000259" key="6">
    <source>
        <dbReference type="Pfam" id="PF02656"/>
    </source>
</evidence>
<feature type="domain" description="DUF202" evidence="6">
    <location>
        <begin position="10"/>
        <end position="88"/>
    </location>
</feature>
<reference evidence="8 9" key="2">
    <citation type="submission" date="2018-11" db="EMBL/GenBank/DDBJ databases">
        <title>Genomic Encyclopedia of Type Strains, Phase IV (KMG-IV): sequencing the most valuable type-strain genomes for metagenomic binning, comparative biology and taxonomic classification.</title>
        <authorList>
            <person name="Goeker M."/>
        </authorList>
    </citation>
    <scope>NUCLEOTIDE SEQUENCE [LARGE SCALE GENOMIC DNA]</scope>
    <source>
        <strain evidence="8 9">DSM 27783</strain>
    </source>
</reference>
<dbReference type="GO" id="GO:0012505">
    <property type="term" value="C:endomembrane system"/>
    <property type="evidence" value="ECO:0007669"/>
    <property type="project" value="UniProtKB-SubCell"/>
</dbReference>
<evidence type="ECO:0000313" key="7">
    <source>
        <dbReference type="EMBL" id="QCI28609.1"/>
    </source>
</evidence>
<dbReference type="EMBL" id="RJVK01000001">
    <property type="protein sequence ID" value="ROR40662.1"/>
    <property type="molecule type" value="Genomic_DNA"/>
</dbReference>
<evidence type="ECO:0000256" key="4">
    <source>
        <dbReference type="ARBA" id="ARBA00023136"/>
    </source>
</evidence>
<comment type="subcellular location">
    <subcellularLocation>
        <location evidence="1">Endomembrane system</location>
        <topology evidence="1">Multi-pass membrane protein</topology>
    </subcellularLocation>
</comment>
<reference evidence="10" key="1">
    <citation type="submission" date="2018-03" db="EMBL/GenBank/DDBJ databases">
        <title>A comparative analysis of the Nautiliaceae.</title>
        <authorList>
            <person name="Grosche A."/>
            <person name="Smedile F."/>
            <person name="Vetriani C."/>
        </authorList>
    </citation>
    <scope>NUCLEOTIDE SEQUENCE [LARGE SCALE GENOMIC DNA]</scope>
    <source>
        <strain evidence="10">TB6</strain>
    </source>
</reference>
<name>A0AAJ4RD48_9BACT</name>
<proteinExistence type="predicted"/>
<feature type="transmembrane region" description="Helical" evidence="5">
    <location>
        <begin position="12"/>
        <end position="35"/>
    </location>
</feature>
<dbReference type="EMBL" id="CP027432">
    <property type="protein sequence ID" value="QCI28609.1"/>
    <property type="molecule type" value="Genomic_DNA"/>
</dbReference>
<accession>A0AAJ4RD48</accession>
<evidence type="ECO:0000313" key="8">
    <source>
        <dbReference type="EMBL" id="ROR40662.1"/>
    </source>
</evidence>
<evidence type="ECO:0000313" key="9">
    <source>
        <dbReference type="Proteomes" id="UP000272781"/>
    </source>
</evidence>
<gene>
    <name evidence="7" type="ORF">C6V80_06415</name>
    <name evidence="8" type="ORF">EDC58_0141</name>
</gene>
<organism evidence="8 9">
    <name type="scientific">Caminibacter pacificus</name>
    <dbReference type="NCBI Taxonomy" id="1424653"/>
    <lineage>
        <taxon>Bacteria</taxon>
        <taxon>Pseudomonadati</taxon>
        <taxon>Campylobacterota</taxon>
        <taxon>Epsilonproteobacteria</taxon>
        <taxon>Nautiliales</taxon>
        <taxon>Nautiliaceae</taxon>
        <taxon>Caminibacter</taxon>
    </lineage>
</organism>
<keyword evidence="3 5" id="KW-1133">Transmembrane helix</keyword>
<dbReference type="AlphaFoldDB" id="A0AAJ4RD48"/>
<feature type="transmembrane region" description="Helical" evidence="5">
    <location>
        <begin position="105"/>
        <end position="126"/>
    </location>
</feature>
<evidence type="ECO:0000256" key="3">
    <source>
        <dbReference type="ARBA" id="ARBA00022989"/>
    </source>
</evidence>
<sequence length="127" mass="14224">MNSSKIDPKNLMALERAVAALIGIAISFIALGFIIEKFELFLHLVAMQLGNKSLSIKAVENASFYKWMGISIILAGAILAIYSYFYYTKWIELLQKGELDTDKKVFLVLALFVAAIAVILILSMIWF</sequence>
<evidence type="ECO:0000313" key="10">
    <source>
        <dbReference type="Proteomes" id="UP000298805"/>
    </source>
</evidence>
<dbReference type="InterPro" id="IPR003807">
    <property type="entry name" value="DUF202"/>
</dbReference>
<evidence type="ECO:0000256" key="5">
    <source>
        <dbReference type="SAM" id="Phobius"/>
    </source>
</evidence>
<dbReference type="Proteomes" id="UP000272781">
    <property type="component" value="Unassembled WGS sequence"/>
</dbReference>
<protein>
    <submittedName>
        <fullName evidence="7">DUF202 domain-containing protein</fullName>
    </submittedName>
    <submittedName>
        <fullName evidence="8">Membrane protein</fullName>
    </submittedName>
</protein>
<feature type="transmembrane region" description="Helical" evidence="5">
    <location>
        <begin position="64"/>
        <end position="85"/>
    </location>
</feature>
<evidence type="ECO:0000256" key="2">
    <source>
        <dbReference type="ARBA" id="ARBA00022692"/>
    </source>
</evidence>